<dbReference type="EMBL" id="NFIJ01000010">
    <property type="protein sequence ID" value="OUO04935.1"/>
    <property type="molecule type" value="Genomic_DNA"/>
</dbReference>
<evidence type="ECO:0000313" key="1">
    <source>
        <dbReference type="EMBL" id="OUO04935.1"/>
    </source>
</evidence>
<accession>A0A9Q5SRL0</accession>
<reference evidence="2" key="1">
    <citation type="submission" date="2017-04" db="EMBL/GenBank/DDBJ databases">
        <title>Function of individual gut microbiota members based on whole genome sequencing of pure cultures obtained from chicken caecum.</title>
        <authorList>
            <person name="Medvecky M."/>
            <person name="Cejkova D."/>
            <person name="Polansky O."/>
            <person name="Karasova D."/>
            <person name="Kubasova T."/>
            <person name="Cizek A."/>
            <person name="Rychlik I."/>
        </authorList>
    </citation>
    <scope>NUCLEOTIDE SEQUENCE [LARGE SCALE GENOMIC DNA]</scope>
    <source>
        <strain evidence="2">An42</strain>
    </source>
</reference>
<protein>
    <submittedName>
        <fullName evidence="1">Uncharacterized protein</fullName>
    </submittedName>
</protein>
<name>A0A9Q5SRL0_9BACT</name>
<evidence type="ECO:0000313" key="2">
    <source>
        <dbReference type="Proteomes" id="UP000195975"/>
    </source>
</evidence>
<proteinExistence type="predicted"/>
<gene>
    <name evidence="1" type="ORF">B5F96_11125</name>
</gene>
<dbReference type="Proteomes" id="UP000195975">
    <property type="component" value="Unassembled WGS sequence"/>
</dbReference>
<dbReference type="AlphaFoldDB" id="A0A9Q5SRL0"/>
<comment type="caution">
    <text evidence="1">The sequence shown here is derived from an EMBL/GenBank/DDBJ whole genome shotgun (WGS) entry which is preliminary data.</text>
</comment>
<sequence>MKSNMAYRRFRHMGKDKVAMDFAFEKDALFRWIRCKNRA</sequence>
<organism evidence="1 2">
    <name type="scientific">Parabacteroides johnsonii</name>
    <dbReference type="NCBI Taxonomy" id="387661"/>
    <lineage>
        <taxon>Bacteria</taxon>
        <taxon>Pseudomonadati</taxon>
        <taxon>Bacteroidota</taxon>
        <taxon>Bacteroidia</taxon>
        <taxon>Bacteroidales</taxon>
        <taxon>Tannerellaceae</taxon>
        <taxon>Parabacteroides</taxon>
    </lineage>
</organism>